<organism evidence="3 4">
    <name type="scientific">Lomentospora prolificans</name>
    <dbReference type="NCBI Taxonomy" id="41688"/>
    <lineage>
        <taxon>Eukaryota</taxon>
        <taxon>Fungi</taxon>
        <taxon>Dikarya</taxon>
        <taxon>Ascomycota</taxon>
        <taxon>Pezizomycotina</taxon>
        <taxon>Sordariomycetes</taxon>
        <taxon>Hypocreomycetidae</taxon>
        <taxon>Microascales</taxon>
        <taxon>Microascaceae</taxon>
        <taxon>Lomentospora</taxon>
    </lineage>
</organism>
<dbReference type="InParanoid" id="A0A2N3NBZ8"/>
<evidence type="ECO:0000256" key="2">
    <source>
        <dbReference type="SAM" id="SignalP"/>
    </source>
</evidence>
<sequence>MRLSFLIPLVSALSAVANPLGSLASEEAKDMAASLVQLGKAIDVDNCKVAKAQLQVFKHSLIDGIVEGHVEDEKQLVKYITREQGETMLKKIQHIRDKGGNINLSRELGNDKAPPKNPSGQKFESDKTDSRSRKGWKGRKGKGKGKGTNKGSGKGSGGSSKDRKPREEIVLDNSFAADTEYLRNPRSIKLSCGASRRVLKVVRNFVVETPKIGKSTDGKSVFYVHPKEEQDLKRKIVRAATRRD</sequence>
<dbReference type="OrthoDB" id="5241147at2759"/>
<evidence type="ECO:0000256" key="1">
    <source>
        <dbReference type="SAM" id="MobiDB-lite"/>
    </source>
</evidence>
<keyword evidence="4" id="KW-1185">Reference proteome</keyword>
<gene>
    <name evidence="3" type="ORF">jhhlp_004581</name>
</gene>
<keyword evidence="2" id="KW-0732">Signal</keyword>
<feature type="compositionally biased region" description="Basic residues" evidence="1">
    <location>
        <begin position="133"/>
        <end position="147"/>
    </location>
</feature>
<reference evidence="3 4" key="1">
    <citation type="journal article" date="2017" name="G3 (Bethesda)">
        <title>First Draft Genome Sequence of the Pathogenic Fungus Lomentospora prolificans (Formerly Scedosporium prolificans).</title>
        <authorList>
            <person name="Luo R."/>
            <person name="Zimin A."/>
            <person name="Workman R."/>
            <person name="Fan Y."/>
            <person name="Pertea G."/>
            <person name="Grossman N."/>
            <person name="Wear M.P."/>
            <person name="Jia B."/>
            <person name="Miller H."/>
            <person name="Casadevall A."/>
            <person name="Timp W."/>
            <person name="Zhang S.X."/>
            <person name="Salzberg S.L."/>
        </authorList>
    </citation>
    <scope>NUCLEOTIDE SEQUENCE [LARGE SCALE GENOMIC DNA]</scope>
    <source>
        <strain evidence="3 4">JHH-5317</strain>
    </source>
</reference>
<feature type="compositionally biased region" description="Gly residues" evidence="1">
    <location>
        <begin position="148"/>
        <end position="158"/>
    </location>
</feature>
<dbReference type="AlphaFoldDB" id="A0A2N3NBZ8"/>
<evidence type="ECO:0000313" key="3">
    <source>
        <dbReference type="EMBL" id="PKS09958.1"/>
    </source>
</evidence>
<feature type="signal peptide" evidence="2">
    <location>
        <begin position="1"/>
        <end position="17"/>
    </location>
</feature>
<dbReference type="Proteomes" id="UP000233524">
    <property type="component" value="Unassembled WGS sequence"/>
</dbReference>
<protein>
    <submittedName>
        <fullName evidence="3">Uncharacterized protein</fullName>
    </submittedName>
</protein>
<feature type="compositionally biased region" description="Basic and acidic residues" evidence="1">
    <location>
        <begin position="123"/>
        <end position="132"/>
    </location>
</feature>
<dbReference type="EMBL" id="NLAX01000010">
    <property type="protein sequence ID" value="PKS09958.1"/>
    <property type="molecule type" value="Genomic_DNA"/>
</dbReference>
<comment type="caution">
    <text evidence="3">The sequence shown here is derived from an EMBL/GenBank/DDBJ whole genome shotgun (WGS) entry which is preliminary data.</text>
</comment>
<name>A0A2N3NBZ8_9PEZI</name>
<accession>A0A2N3NBZ8</accession>
<feature type="region of interest" description="Disordered" evidence="1">
    <location>
        <begin position="100"/>
        <end position="168"/>
    </location>
</feature>
<evidence type="ECO:0000313" key="4">
    <source>
        <dbReference type="Proteomes" id="UP000233524"/>
    </source>
</evidence>
<feature type="chain" id="PRO_5014820336" evidence="2">
    <location>
        <begin position="18"/>
        <end position="244"/>
    </location>
</feature>
<dbReference type="VEuPathDB" id="FungiDB:jhhlp_004581"/>
<proteinExistence type="predicted"/>